<sequence>YVCAPPLRSVEDNRAMWHALAQDALQVVSTDHCPWTFEEKQQPDFTRIPGGVPSIEARLSLVHHFGVNQGLLTLERWVEVCSTNAARWMGLTRKGRLAPGYDADVVIFDPARIKKITPATLHEAAGWTPYDGMEVCGWPRTVLLRGKVIVEDEQYVGAPGDGRFIPR</sequence>
<dbReference type="PANTHER" id="PTHR11647:SF1">
    <property type="entry name" value="COLLAPSIN RESPONSE MEDIATOR PROTEIN"/>
    <property type="match status" value="1"/>
</dbReference>
<dbReference type="InterPro" id="IPR032466">
    <property type="entry name" value="Metal_Hydrolase"/>
</dbReference>
<proteinExistence type="predicted"/>
<dbReference type="SUPFAM" id="SSF51556">
    <property type="entry name" value="Metallo-dependent hydrolases"/>
    <property type="match status" value="1"/>
</dbReference>
<dbReference type="Proteomes" id="UP000230790">
    <property type="component" value="Unassembled WGS sequence"/>
</dbReference>
<accession>A0A2M8Q7R0</accession>
<evidence type="ECO:0000313" key="4">
    <source>
        <dbReference type="Proteomes" id="UP000230790"/>
    </source>
</evidence>
<evidence type="ECO:0000313" key="3">
    <source>
        <dbReference type="EMBL" id="PJF45847.1"/>
    </source>
</evidence>
<protein>
    <submittedName>
        <fullName evidence="3">Dihydropyrimidinase</fullName>
    </submittedName>
</protein>
<dbReference type="AlphaFoldDB" id="A0A2M8Q7R0"/>
<dbReference type="PANTHER" id="PTHR11647">
    <property type="entry name" value="HYDRANTOINASE/DIHYDROPYRIMIDINASE FAMILY MEMBER"/>
    <property type="match status" value="1"/>
</dbReference>
<feature type="domain" description="Amidohydrolase-related" evidence="2">
    <location>
        <begin position="8"/>
        <end position="148"/>
    </location>
</feature>
<evidence type="ECO:0000259" key="2">
    <source>
        <dbReference type="Pfam" id="PF01979"/>
    </source>
</evidence>
<name>A0A2M8Q7R0_9CHLR</name>
<gene>
    <name evidence="3" type="ORF">CUN48_16810</name>
</gene>
<feature type="non-terminal residue" evidence="3">
    <location>
        <position position="1"/>
    </location>
</feature>
<dbReference type="EMBL" id="PGTN01000702">
    <property type="protein sequence ID" value="PJF45847.1"/>
    <property type="molecule type" value="Genomic_DNA"/>
</dbReference>
<dbReference type="InterPro" id="IPR006680">
    <property type="entry name" value="Amidohydro-rel"/>
</dbReference>
<dbReference type="InterPro" id="IPR011059">
    <property type="entry name" value="Metal-dep_hydrolase_composite"/>
</dbReference>
<dbReference type="Gene3D" id="3.20.20.140">
    <property type="entry name" value="Metal-dependent hydrolases"/>
    <property type="match status" value="1"/>
</dbReference>
<feature type="non-terminal residue" evidence="3">
    <location>
        <position position="167"/>
    </location>
</feature>
<dbReference type="SUPFAM" id="SSF51338">
    <property type="entry name" value="Composite domain of metallo-dependent hydrolases"/>
    <property type="match status" value="1"/>
</dbReference>
<dbReference type="GO" id="GO:0016812">
    <property type="term" value="F:hydrolase activity, acting on carbon-nitrogen (but not peptide) bonds, in cyclic amides"/>
    <property type="evidence" value="ECO:0007669"/>
    <property type="project" value="TreeGrafter"/>
</dbReference>
<reference evidence="3 4" key="1">
    <citation type="submission" date="2017-11" db="EMBL/GenBank/DDBJ databases">
        <title>Evolution of Phototrophy in the Chloroflexi Phylum Driven by Horizontal Gene Transfer.</title>
        <authorList>
            <person name="Ward L.M."/>
            <person name="Hemp J."/>
            <person name="Shih P.M."/>
            <person name="Mcglynn S.E."/>
            <person name="Fischer W."/>
        </authorList>
    </citation>
    <scope>NUCLEOTIDE SEQUENCE [LARGE SCALE GENOMIC DNA]</scope>
    <source>
        <strain evidence="3">JP3_7</strain>
    </source>
</reference>
<comment type="caution">
    <text evidence="3">The sequence shown here is derived from an EMBL/GenBank/DDBJ whole genome shotgun (WGS) entry which is preliminary data.</text>
</comment>
<dbReference type="Gene3D" id="2.30.40.10">
    <property type="entry name" value="Urease, subunit C, domain 1"/>
    <property type="match status" value="1"/>
</dbReference>
<dbReference type="Pfam" id="PF01979">
    <property type="entry name" value="Amidohydro_1"/>
    <property type="match status" value="1"/>
</dbReference>
<comment type="cofactor">
    <cofactor evidence="1">
        <name>Zn(2+)</name>
        <dbReference type="ChEBI" id="CHEBI:29105"/>
    </cofactor>
</comment>
<evidence type="ECO:0000256" key="1">
    <source>
        <dbReference type="ARBA" id="ARBA00001947"/>
    </source>
</evidence>
<dbReference type="GO" id="GO:0005829">
    <property type="term" value="C:cytosol"/>
    <property type="evidence" value="ECO:0007669"/>
    <property type="project" value="TreeGrafter"/>
</dbReference>
<dbReference type="InterPro" id="IPR050378">
    <property type="entry name" value="Metallo-dep_Hydrolases_sf"/>
</dbReference>
<organism evidence="3 4">
    <name type="scientific">Candidatus Thermofonsia Clade 3 bacterium</name>
    <dbReference type="NCBI Taxonomy" id="2364212"/>
    <lineage>
        <taxon>Bacteria</taxon>
        <taxon>Bacillati</taxon>
        <taxon>Chloroflexota</taxon>
        <taxon>Candidatus Thermofontia</taxon>
        <taxon>Candidatus Thermofonsia Clade 3</taxon>
    </lineage>
</organism>